<dbReference type="Proteomes" id="UP001280121">
    <property type="component" value="Unassembled WGS sequence"/>
</dbReference>
<comment type="caution">
    <text evidence="1">The sequence shown here is derived from an EMBL/GenBank/DDBJ whole genome shotgun (WGS) entry which is preliminary data.</text>
</comment>
<name>A0AAD9TW93_9ROSI</name>
<protein>
    <submittedName>
        <fullName evidence="1">Uncharacterized protein</fullName>
    </submittedName>
</protein>
<accession>A0AAD9TW93</accession>
<keyword evidence="2" id="KW-1185">Reference proteome</keyword>
<organism evidence="1 2">
    <name type="scientific">Dipteronia dyeriana</name>
    <dbReference type="NCBI Taxonomy" id="168575"/>
    <lineage>
        <taxon>Eukaryota</taxon>
        <taxon>Viridiplantae</taxon>
        <taxon>Streptophyta</taxon>
        <taxon>Embryophyta</taxon>
        <taxon>Tracheophyta</taxon>
        <taxon>Spermatophyta</taxon>
        <taxon>Magnoliopsida</taxon>
        <taxon>eudicotyledons</taxon>
        <taxon>Gunneridae</taxon>
        <taxon>Pentapetalae</taxon>
        <taxon>rosids</taxon>
        <taxon>malvids</taxon>
        <taxon>Sapindales</taxon>
        <taxon>Sapindaceae</taxon>
        <taxon>Hippocastanoideae</taxon>
        <taxon>Acereae</taxon>
        <taxon>Dipteronia</taxon>
    </lineage>
</organism>
<reference evidence="1" key="1">
    <citation type="journal article" date="2023" name="Plant J.">
        <title>Genome sequences and population genomics provide insights into the demographic history, inbreeding, and mutation load of two 'living fossil' tree species of Dipteronia.</title>
        <authorList>
            <person name="Feng Y."/>
            <person name="Comes H.P."/>
            <person name="Chen J."/>
            <person name="Zhu S."/>
            <person name="Lu R."/>
            <person name="Zhang X."/>
            <person name="Li P."/>
            <person name="Qiu J."/>
            <person name="Olsen K.M."/>
            <person name="Qiu Y."/>
        </authorList>
    </citation>
    <scope>NUCLEOTIDE SEQUENCE</scope>
    <source>
        <strain evidence="1">KIB01</strain>
    </source>
</reference>
<proteinExistence type="predicted"/>
<sequence length="125" mass="14052">MEFIRSGELYRLISNATKTVWNELPSRSIKFADTLCFAIGGDSVGIAVADISLQKTYVQMMGYKFRHFVIGYAVPNSDEKPPEHIEKLLSGMDKAPVLKHVIYILNLMREETAKGVQIGGVRYMP</sequence>
<evidence type="ECO:0000313" key="1">
    <source>
        <dbReference type="EMBL" id="KAK2642895.1"/>
    </source>
</evidence>
<evidence type="ECO:0000313" key="2">
    <source>
        <dbReference type="Proteomes" id="UP001280121"/>
    </source>
</evidence>
<dbReference type="AlphaFoldDB" id="A0AAD9TW93"/>
<gene>
    <name evidence="1" type="ORF">Ddye_024658</name>
</gene>
<dbReference type="EMBL" id="JANJYI010000007">
    <property type="protein sequence ID" value="KAK2642895.1"/>
    <property type="molecule type" value="Genomic_DNA"/>
</dbReference>